<evidence type="ECO:0000313" key="10">
    <source>
        <dbReference type="EMBL" id="OOR87801.1"/>
    </source>
</evidence>
<protein>
    <submittedName>
        <fullName evidence="11">Na+/alanine symporter</fullName>
    </submittedName>
    <submittedName>
        <fullName evidence="10">Sodium:alanine symporter</fullName>
    </submittedName>
</protein>
<evidence type="ECO:0000256" key="3">
    <source>
        <dbReference type="ARBA" id="ARBA00022448"/>
    </source>
</evidence>
<keyword evidence="7 9" id="KW-1133">Transmembrane helix</keyword>
<feature type="transmembrane region" description="Helical" evidence="9">
    <location>
        <begin position="426"/>
        <end position="447"/>
    </location>
</feature>
<dbReference type="PRINTS" id="PR00175">
    <property type="entry name" value="NAALASMPORT"/>
</dbReference>
<feature type="transmembrane region" description="Helical" evidence="9">
    <location>
        <begin position="61"/>
        <end position="85"/>
    </location>
</feature>
<evidence type="ECO:0000256" key="4">
    <source>
        <dbReference type="ARBA" id="ARBA00022475"/>
    </source>
</evidence>
<evidence type="ECO:0000256" key="1">
    <source>
        <dbReference type="ARBA" id="ARBA00004651"/>
    </source>
</evidence>
<name>A0A1S9ZXV3_9GAMM</name>
<reference evidence="10 12" key="1">
    <citation type="submission" date="2017-02" db="EMBL/GenBank/DDBJ databases">
        <title>Draft genome sequence of Moraxella caviae CCUG 355 type strain.</title>
        <authorList>
            <person name="Engstrom-Jakobsson H."/>
            <person name="Salva-Serra F."/>
            <person name="Thorell K."/>
            <person name="Gonzales-Siles L."/>
            <person name="Karlsson R."/>
            <person name="Boulund F."/>
            <person name="Engstrand L."/>
            <person name="Moore E."/>
        </authorList>
    </citation>
    <scope>NUCLEOTIDE SEQUENCE [LARGE SCALE GENOMIC DNA]</scope>
    <source>
        <strain evidence="10 12">CCUG 355</strain>
    </source>
</reference>
<dbReference type="Proteomes" id="UP000255279">
    <property type="component" value="Unassembled WGS sequence"/>
</dbReference>
<feature type="transmembrane region" description="Helical" evidence="9">
    <location>
        <begin position="396"/>
        <end position="420"/>
    </location>
</feature>
<keyword evidence="6 9" id="KW-0769">Symport</keyword>
<comment type="similarity">
    <text evidence="2 9">Belongs to the alanine or glycine:cation symporter (AGCS) (TC 2.A.25) family.</text>
</comment>
<evidence type="ECO:0000256" key="5">
    <source>
        <dbReference type="ARBA" id="ARBA00022692"/>
    </source>
</evidence>
<accession>A0A1S9ZXV3</accession>
<dbReference type="Pfam" id="PF01235">
    <property type="entry name" value="Na_Ala_symp"/>
    <property type="match status" value="1"/>
</dbReference>
<evidence type="ECO:0000256" key="8">
    <source>
        <dbReference type="ARBA" id="ARBA00023136"/>
    </source>
</evidence>
<dbReference type="Proteomes" id="UP000190435">
    <property type="component" value="Unassembled WGS sequence"/>
</dbReference>
<keyword evidence="8 9" id="KW-0472">Membrane</keyword>
<dbReference type="NCBIfam" id="TIGR00835">
    <property type="entry name" value="agcS"/>
    <property type="match status" value="1"/>
</dbReference>
<dbReference type="GO" id="GO:0005886">
    <property type="term" value="C:plasma membrane"/>
    <property type="evidence" value="ECO:0007669"/>
    <property type="project" value="UniProtKB-SubCell"/>
</dbReference>
<gene>
    <name evidence="10" type="ORF">B0181_09600</name>
    <name evidence="11" type="ORF">NCTC10293_00898</name>
</gene>
<feature type="transmembrane region" description="Helical" evidence="9">
    <location>
        <begin position="236"/>
        <end position="256"/>
    </location>
</feature>
<dbReference type="FunFam" id="1.20.1740.10:FF:000004">
    <property type="entry name" value="Sodium:alanine symporter family protein"/>
    <property type="match status" value="1"/>
</dbReference>
<dbReference type="Gene3D" id="1.20.1740.10">
    <property type="entry name" value="Amino acid/polyamine transporter I"/>
    <property type="match status" value="1"/>
</dbReference>
<dbReference type="InterPro" id="IPR001463">
    <property type="entry name" value="Na/Ala_symport"/>
</dbReference>
<dbReference type="PANTHER" id="PTHR30330:SF7">
    <property type="entry name" value="SODIUM_PROTON-DEPENDENT ALANINE CARRIER PROTEIN YRBD-RELATED"/>
    <property type="match status" value="1"/>
</dbReference>
<organism evidence="10 12">
    <name type="scientific">Moraxella caviae</name>
    <dbReference type="NCBI Taxonomy" id="34060"/>
    <lineage>
        <taxon>Bacteria</taxon>
        <taxon>Pseudomonadati</taxon>
        <taxon>Pseudomonadota</taxon>
        <taxon>Gammaproteobacteria</taxon>
        <taxon>Moraxellales</taxon>
        <taxon>Moraxellaceae</taxon>
        <taxon>Moraxella</taxon>
    </lineage>
</organism>
<feature type="transmembrane region" description="Helical" evidence="9">
    <location>
        <begin position="16"/>
        <end position="40"/>
    </location>
</feature>
<keyword evidence="4" id="KW-1003">Cell membrane</keyword>
<dbReference type="PANTHER" id="PTHR30330">
    <property type="entry name" value="AGSS FAMILY TRANSPORTER, SODIUM-ALANINE"/>
    <property type="match status" value="1"/>
</dbReference>
<feature type="transmembrane region" description="Helical" evidence="9">
    <location>
        <begin position="360"/>
        <end position="380"/>
    </location>
</feature>
<feature type="transmembrane region" description="Helical" evidence="9">
    <location>
        <begin position="178"/>
        <end position="199"/>
    </location>
</feature>
<keyword evidence="9" id="KW-0997">Cell inner membrane</keyword>
<dbReference type="EMBL" id="MUXU01000062">
    <property type="protein sequence ID" value="OOR87801.1"/>
    <property type="molecule type" value="Genomic_DNA"/>
</dbReference>
<dbReference type="RefSeq" id="WP_078277279.1">
    <property type="nucleotide sequence ID" value="NZ_CAACXO010000058.1"/>
</dbReference>
<evidence type="ECO:0000313" key="12">
    <source>
        <dbReference type="Proteomes" id="UP000190435"/>
    </source>
</evidence>
<evidence type="ECO:0000256" key="9">
    <source>
        <dbReference type="RuleBase" id="RU363064"/>
    </source>
</evidence>
<feature type="transmembrane region" description="Helical" evidence="9">
    <location>
        <begin position="332"/>
        <end position="354"/>
    </location>
</feature>
<keyword evidence="5 9" id="KW-0812">Transmembrane</keyword>
<proteinExistence type="inferred from homology"/>
<comment type="subcellular location">
    <subcellularLocation>
        <location evidence="9">Cell inner membrane</location>
        <topology evidence="9">Multi-pass membrane protein</topology>
    </subcellularLocation>
    <subcellularLocation>
        <location evidence="1">Cell membrane</location>
        <topology evidence="1">Multi-pass membrane protein</topology>
    </subcellularLocation>
</comment>
<feature type="transmembrane region" description="Helical" evidence="9">
    <location>
        <begin position="145"/>
        <end position="166"/>
    </location>
</feature>
<reference evidence="11 13" key="2">
    <citation type="submission" date="2018-06" db="EMBL/GenBank/DDBJ databases">
        <authorList>
            <consortium name="Pathogen Informatics"/>
            <person name="Doyle S."/>
        </authorList>
    </citation>
    <scope>NUCLEOTIDE SEQUENCE [LARGE SCALE GENOMIC DNA]</scope>
    <source>
        <strain evidence="11 13">NCTC10293</strain>
    </source>
</reference>
<dbReference type="GO" id="GO:0005283">
    <property type="term" value="F:amino acid:sodium symporter activity"/>
    <property type="evidence" value="ECO:0007669"/>
    <property type="project" value="InterPro"/>
</dbReference>
<dbReference type="OrthoDB" id="9806926at2"/>
<evidence type="ECO:0000256" key="6">
    <source>
        <dbReference type="ARBA" id="ARBA00022847"/>
    </source>
</evidence>
<evidence type="ECO:0000256" key="2">
    <source>
        <dbReference type="ARBA" id="ARBA00009261"/>
    </source>
</evidence>
<keyword evidence="12" id="KW-1185">Reference proteome</keyword>
<keyword evidence="3 9" id="KW-0813">Transport</keyword>
<feature type="transmembrane region" description="Helical" evidence="9">
    <location>
        <begin position="211"/>
        <end position="230"/>
    </location>
</feature>
<dbReference type="EMBL" id="UGQE01000001">
    <property type="protein sequence ID" value="STZ10557.1"/>
    <property type="molecule type" value="Genomic_DNA"/>
</dbReference>
<evidence type="ECO:0000256" key="7">
    <source>
        <dbReference type="ARBA" id="ARBA00022989"/>
    </source>
</evidence>
<evidence type="ECO:0000313" key="13">
    <source>
        <dbReference type="Proteomes" id="UP000255279"/>
    </source>
</evidence>
<sequence length="479" mass="50506">MEQLIGTIAGYLWSDALVYLALGVGLYFTVATKGVQLRYLGEMLRLLREKPSHETGGISPFQAFCMALSGRIGTGNIVGVATAIAAGGPGAVLWMVAMGVLGGASAFAESTLAQLYKTKDAAGDDKQRFRGGIPYYIEIGLGQKWLACIAAAVVLVCYSFLIPSVQSNTIAAALGDTAGISTLMTAVVLTVLTAWLIFGGVGRIAKAADKIVPIMSVIYVGMTFALLFLNAPQIPATVALIVKSAFGMDAVFGGIVGQAVSWGVRRAVFSSAAGAGEATFSSAAAGVSHPVKQGLVQAFSIYVDTVIVCTATGVMILITGNYNVAAADGAMLVEYIPGVAASGVWVQMAVSTAFSQFGSWFVAVSAVLFAFTSILAYYYVAETALSYFDQKRQHKFWYLLLKAVFLATVFLGAVQSAALAWGLGDIAFGLMSYINLVVIVLLTKPVVRALMDYDAQRKTGADPVFRQQHTQIKGADFWQ</sequence>
<dbReference type="AlphaFoldDB" id="A0A1S9ZXV3"/>
<feature type="transmembrane region" description="Helical" evidence="9">
    <location>
        <begin position="299"/>
        <end position="320"/>
    </location>
</feature>
<evidence type="ECO:0000313" key="11">
    <source>
        <dbReference type="EMBL" id="STZ10557.1"/>
    </source>
</evidence>